<organism evidence="2 3">
    <name type="scientific">Oryza sativa subsp. japonica</name>
    <name type="common">Rice</name>
    <dbReference type="NCBI Taxonomy" id="39947"/>
    <lineage>
        <taxon>Eukaryota</taxon>
        <taxon>Viridiplantae</taxon>
        <taxon>Streptophyta</taxon>
        <taxon>Embryophyta</taxon>
        <taxon>Tracheophyta</taxon>
        <taxon>Spermatophyta</taxon>
        <taxon>Magnoliopsida</taxon>
        <taxon>Liliopsida</taxon>
        <taxon>Poales</taxon>
        <taxon>Poaceae</taxon>
        <taxon>BOP clade</taxon>
        <taxon>Oryzoideae</taxon>
        <taxon>Oryzeae</taxon>
        <taxon>Oryzinae</taxon>
        <taxon>Oryza</taxon>
        <taxon>Oryza sativa</taxon>
    </lineage>
</organism>
<feature type="region of interest" description="Disordered" evidence="1">
    <location>
        <begin position="109"/>
        <end position="164"/>
    </location>
</feature>
<reference evidence="2 3" key="1">
    <citation type="journal article" date="2005" name="Nature">
        <title>The map-based sequence of the rice genome.</title>
        <authorList>
            <consortium name="International rice genome sequencing project (IRGSP)"/>
            <person name="Matsumoto T."/>
            <person name="Wu J."/>
            <person name="Kanamori H."/>
            <person name="Katayose Y."/>
            <person name="Fujisawa M."/>
            <person name="Namiki N."/>
            <person name="Mizuno H."/>
            <person name="Yamamoto K."/>
            <person name="Antonio B.A."/>
            <person name="Baba T."/>
            <person name="Sakata K."/>
            <person name="Nagamura Y."/>
            <person name="Aoki H."/>
            <person name="Arikawa K."/>
            <person name="Arita K."/>
            <person name="Bito T."/>
            <person name="Chiden Y."/>
            <person name="Fujitsuka N."/>
            <person name="Fukunaka R."/>
            <person name="Hamada M."/>
            <person name="Harada C."/>
            <person name="Hayashi A."/>
            <person name="Hijishita S."/>
            <person name="Honda M."/>
            <person name="Hosokawa S."/>
            <person name="Ichikawa Y."/>
            <person name="Idonuma A."/>
            <person name="Iijima M."/>
            <person name="Ikeda M."/>
            <person name="Ikeno M."/>
            <person name="Ito K."/>
            <person name="Ito S."/>
            <person name="Ito T."/>
            <person name="Ito Y."/>
            <person name="Ito Y."/>
            <person name="Iwabuchi A."/>
            <person name="Kamiya K."/>
            <person name="Karasawa W."/>
            <person name="Kurita K."/>
            <person name="Katagiri S."/>
            <person name="Kikuta A."/>
            <person name="Kobayashi H."/>
            <person name="Kobayashi N."/>
            <person name="Machita K."/>
            <person name="Maehara T."/>
            <person name="Masukawa M."/>
            <person name="Mizubayashi T."/>
            <person name="Mukai Y."/>
            <person name="Nagasaki H."/>
            <person name="Nagata Y."/>
            <person name="Naito S."/>
            <person name="Nakashima M."/>
            <person name="Nakama Y."/>
            <person name="Nakamichi Y."/>
            <person name="Nakamura M."/>
            <person name="Meguro A."/>
            <person name="Negishi M."/>
            <person name="Ohta I."/>
            <person name="Ohta T."/>
            <person name="Okamoto M."/>
            <person name="Ono N."/>
            <person name="Saji S."/>
            <person name="Sakaguchi M."/>
            <person name="Sakai K."/>
            <person name="Shibata M."/>
            <person name="Shimokawa T."/>
            <person name="Song J."/>
            <person name="Takazaki Y."/>
            <person name="Terasawa K."/>
            <person name="Tsugane M."/>
            <person name="Tsuji K."/>
            <person name="Ueda S."/>
            <person name="Waki K."/>
            <person name="Yamagata H."/>
            <person name="Yamamoto M."/>
            <person name="Yamamoto S."/>
            <person name="Yamane H."/>
            <person name="Yoshiki S."/>
            <person name="Yoshihara R."/>
            <person name="Yukawa K."/>
            <person name="Zhong H."/>
            <person name="Yano M."/>
            <person name="Yuan Q."/>
            <person name="Ouyang S."/>
            <person name="Liu J."/>
            <person name="Jones K.M."/>
            <person name="Gansberger K."/>
            <person name="Moffat K."/>
            <person name="Hill J."/>
            <person name="Bera J."/>
            <person name="Fadrosh D."/>
            <person name="Jin S."/>
            <person name="Johri S."/>
            <person name="Kim M."/>
            <person name="Overton L."/>
            <person name="Reardon M."/>
            <person name="Tsitrin T."/>
            <person name="Vuong H."/>
            <person name="Weaver B."/>
            <person name="Ciecko A."/>
            <person name="Tallon L."/>
            <person name="Jackson J."/>
            <person name="Pai G."/>
            <person name="Aken S.V."/>
            <person name="Utterback T."/>
            <person name="Reidmuller S."/>
            <person name="Feldblyum T."/>
            <person name="Hsiao J."/>
            <person name="Zismann V."/>
            <person name="Iobst S."/>
            <person name="de Vazeille A.R."/>
            <person name="Buell C.R."/>
            <person name="Ying K."/>
            <person name="Li Y."/>
            <person name="Lu T."/>
            <person name="Huang Y."/>
            <person name="Zhao Q."/>
            <person name="Feng Q."/>
            <person name="Zhang L."/>
            <person name="Zhu J."/>
            <person name="Weng Q."/>
            <person name="Mu J."/>
            <person name="Lu Y."/>
            <person name="Fan D."/>
            <person name="Liu Y."/>
            <person name="Guan J."/>
            <person name="Zhang Y."/>
            <person name="Yu S."/>
            <person name="Liu X."/>
            <person name="Zhang Y."/>
            <person name="Hong G."/>
            <person name="Han B."/>
            <person name="Choisne N."/>
            <person name="Demange N."/>
            <person name="Orjeda G."/>
            <person name="Samain S."/>
            <person name="Cattolico L."/>
            <person name="Pelletier E."/>
            <person name="Couloux A."/>
            <person name="Segurens B."/>
            <person name="Wincker P."/>
            <person name="D'Hont A."/>
            <person name="Scarpelli C."/>
            <person name="Weissenbach J."/>
            <person name="Salanoubat M."/>
            <person name="Quetier F."/>
            <person name="Yu Y."/>
            <person name="Kim H.R."/>
            <person name="Rambo T."/>
            <person name="Currie J."/>
            <person name="Collura K."/>
            <person name="Luo M."/>
            <person name="Yang T."/>
            <person name="Ammiraju J.S.S."/>
            <person name="Engler F."/>
            <person name="Soderlund C."/>
            <person name="Wing R.A."/>
            <person name="Palmer L.E."/>
            <person name="de la Bastide M."/>
            <person name="Spiegel L."/>
            <person name="Nascimento L."/>
            <person name="Zutavern T."/>
            <person name="O'Shaughnessy A."/>
            <person name="Dike S."/>
            <person name="Dedhia N."/>
            <person name="Preston R."/>
            <person name="Balija V."/>
            <person name="McCombie W.R."/>
            <person name="Chow T."/>
            <person name="Chen H."/>
            <person name="Chung M."/>
            <person name="Chen C."/>
            <person name="Shaw J."/>
            <person name="Wu H."/>
            <person name="Hsiao K."/>
            <person name="Chao Y."/>
            <person name="Chu M."/>
            <person name="Cheng C."/>
            <person name="Hour A."/>
            <person name="Lee P."/>
            <person name="Lin S."/>
            <person name="Lin Y."/>
            <person name="Liou J."/>
            <person name="Liu S."/>
            <person name="Hsing Y."/>
            <person name="Raghuvanshi S."/>
            <person name="Mohanty A."/>
            <person name="Bharti A.K."/>
            <person name="Gaur A."/>
            <person name="Gupta V."/>
            <person name="Kumar D."/>
            <person name="Ravi V."/>
            <person name="Vij S."/>
            <person name="Kapur A."/>
            <person name="Khurana P."/>
            <person name="Khurana P."/>
            <person name="Khurana J.P."/>
            <person name="Tyagi A.K."/>
            <person name="Gaikwad K."/>
            <person name="Singh A."/>
            <person name="Dalal V."/>
            <person name="Srivastava S."/>
            <person name="Dixit A."/>
            <person name="Pal A.K."/>
            <person name="Ghazi I.A."/>
            <person name="Yadav M."/>
            <person name="Pandit A."/>
            <person name="Bhargava A."/>
            <person name="Sureshbabu K."/>
            <person name="Batra K."/>
            <person name="Sharma T.R."/>
            <person name="Mohapatra T."/>
            <person name="Singh N.K."/>
            <person name="Messing J."/>
            <person name="Nelson A.B."/>
            <person name="Fuks G."/>
            <person name="Kavchok S."/>
            <person name="Keizer G."/>
            <person name="Linton E."/>
            <person name="Llaca V."/>
            <person name="Song R."/>
            <person name="Tanyolac B."/>
            <person name="Young S."/>
            <person name="Ho-Il K."/>
            <person name="Hahn J.H."/>
            <person name="Sangsakoo G."/>
            <person name="Vanavichit A."/>
            <person name="de Mattos Luiz.A.T."/>
            <person name="Zimmer P.D."/>
            <person name="Malone G."/>
            <person name="Dellagostin O."/>
            <person name="de Oliveira A.C."/>
            <person name="Bevan M."/>
            <person name="Bancroft I."/>
            <person name="Minx P."/>
            <person name="Cordum H."/>
            <person name="Wilson R."/>
            <person name="Cheng Z."/>
            <person name="Jin W."/>
            <person name="Jiang J."/>
            <person name="Leong S.A."/>
            <person name="Iwama H."/>
            <person name="Gojobori T."/>
            <person name="Itoh T."/>
            <person name="Niimura Y."/>
            <person name="Fujii Y."/>
            <person name="Habara T."/>
            <person name="Sakai H."/>
            <person name="Sato Y."/>
            <person name="Wilson G."/>
            <person name="Kumar K."/>
            <person name="McCouch S."/>
            <person name="Juretic N."/>
            <person name="Hoen D."/>
            <person name="Wright S."/>
            <person name="Bruskiewich R."/>
            <person name="Bureau T."/>
            <person name="Miyao A."/>
            <person name="Hirochika H."/>
            <person name="Nishikawa T."/>
            <person name="Kadowaki K."/>
            <person name="Sugiura M."/>
            <person name="Burr B."/>
            <person name="Sasaki T."/>
        </authorList>
    </citation>
    <scope>NUCLEOTIDE SEQUENCE [LARGE SCALE GENOMIC DNA]</scope>
    <source>
        <strain evidence="3">cv. Nipponbare</strain>
    </source>
</reference>
<sequence length="350" mass="37625">MDSVCKLWSRPSDAGSAPEILVSARPSTTRLESLENDSGISPPRSRLPPARSDSSSRSSPSDAGSSPERRLSKSRRSLSDAARLPSDAGIGPESWLELSASDAMAVAFPSEAGMGPESELPLRSSTARRRHRWRSSGTPPVRLASETTSDASDGSAAQMPGGSGAARCTDWNVTEVTLPVAASQPTCDHLHGDDADGDQSGGRAAVVLSHCVRKATSDEAEAAVEEEKERRWSKRRRKCMGLGNNGGNGSCIKNRAVLAWGSAQYTMLTKLAWFKRGDDLYELHSHSSLTHHGSRVKTNTLFLSLSLSLSLSSYSLSLFLLKTLNRLSCLLVSWCLVACSRWIVVVVVSW</sequence>
<dbReference type="KEGG" id="dosa:Os04g0132400"/>
<reference evidence="3" key="2">
    <citation type="journal article" date="2008" name="Nucleic Acids Res.">
        <title>The rice annotation project database (RAP-DB): 2008 update.</title>
        <authorList>
            <consortium name="The rice annotation project (RAP)"/>
        </authorList>
    </citation>
    <scope>GENOME REANNOTATION</scope>
    <source>
        <strain evidence="3">cv. Nipponbare</strain>
    </source>
</reference>
<dbReference type="Gramene" id="Os04t0132400-01">
    <property type="protein sequence ID" value="Os04t0132400-01"/>
    <property type="gene ID" value="Os04g0132400"/>
</dbReference>
<dbReference type="AlphaFoldDB" id="A0A0P0W6D1"/>
<gene>
    <name evidence="2" type="ordered locus">Os04g0132400</name>
</gene>
<evidence type="ECO:0000256" key="1">
    <source>
        <dbReference type="SAM" id="MobiDB-lite"/>
    </source>
</evidence>
<feature type="compositionally biased region" description="Low complexity" evidence="1">
    <location>
        <begin position="41"/>
        <end position="66"/>
    </location>
</feature>
<evidence type="ECO:0000313" key="3">
    <source>
        <dbReference type="Proteomes" id="UP000000763"/>
    </source>
</evidence>
<feature type="region of interest" description="Disordered" evidence="1">
    <location>
        <begin position="1"/>
        <end position="93"/>
    </location>
</feature>
<dbReference type="Proteomes" id="UP000000763">
    <property type="component" value="Chromosome 4"/>
</dbReference>
<accession>A0A0P0W6D1</accession>
<protein>
    <submittedName>
        <fullName evidence="2">Os04g0132400 protein</fullName>
    </submittedName>
</protein>
<proteinExistence type="predicted"/>
<evidence type="ECO:0000313" key="2">
    <source>
        <dbReference type="EMBL" id="BAF14010.1"/>
    </source>
</evidence>
<name>A0A0P0W6D1_ORYSJ</name>
<feature type="compositionally biased region" description="Polar residues" evidence="1">
    <location>
        <begin position="25"/>
        <end position="39"/>
    </location>
</feature>
<dbReference type="EMBL" id="AP008210">
    <property type="protein sequence ID" value="BAF14010.1"/>
    <property type="molecule type" value="Genomic_DNA"/>
</dbReference>